<gene>
    <name evidence="1" type="ORF">ACFOKA_03200</name>
</gene>
<name>A0ABV7D2T3_9PROT</name>
<dbReference type="EMBL" id="JBHRSL010000002">
    <property type="protein sequence ID" value="MFC3050907.1"/>
    <property type="molecule type" value="Genomic_DNA"/>
</dbReference>
<sequence length="136" mass="15558">MKLARKLDQIQQHLHSLDAQNFDAINFEWAGIKFSATSSKDRSGTYIVEVNAVLGRLYFTAEAPEKRAQALQQFFIINRTCDGSYKMDQNGTIYYRNLTSTADHQTGLNLTNCLTLILLESKKHLYQLRSLLKPTQ</sequence>
<proteinExistence type="predicted"/>
<dbReference type="Proteomes" id="UP001595444">
    <property type="component" value="Unassembled WGS sequence"/>
</dbReference>
<keyword evidence="2" id="KW-1185">Reference proteome</keyword>
<evidence type="ECO:0000313" key="2">
    <source>
        <dbReference type="Proteomes" id="UP001595444"/>
    </source>
</evidence>
<reference evidence="2" key="1">
    <citation type="journal article" date="2019" name="Int. J. Syst. Evol. Microbiol.">
        <title>The Global Catalogue of Microorganisms (GCM) 10K type strain sequencing project: providing services to taxonomists for standard genome sequencing and annotation.</title>
        <authorList>
            <consortium name="The Broad Institute Genomics Platform"/>
            <consortium name="The Broad Institute Genome Sequencing Center for Infectious Disease"/>
            <person name="Wu L."/>
            <person name="Ma J."/>
        </authorList>
    </citation>
    <scope>NUCLEOTIDE SEQUENCE [LARGE SCALE GENOMIC DNA]</scope>
    <source>
        <strain evidence="2">KCTC 62164</strain>
    </source>
</reference>
<accession>A0ABV7D2T3</accession>
<dbReference type="RefSeq" id="WP_194212385.1">
    <property type="nucleotide sequence ID" value="NZ_CP061205.1"/>
</dbReference>
<organism evidence="1 2">
    <name type="scientific">Kordiimonas pumila</name>
    <dbReference type="NCBI Taxonomy" id="2161677"/>
    <lineage>
        <taxon>Bacteria</taxon>
        <taxon>Pseudomonadati</taxon>
        <taxon>Pseudomonadota</taxon>
        <taxon>Alphaproteobacteria</taxon>
        <taxon>Kordiimonadales</taxon>
        <taxon>Kordiimonadaceae</taxon>
        <taxon>Kordiimonas</taxon>
    </lineage>
</organism>
<protein>
    <submittedName>
        <fullName evidence="1">Uncharacterized protein</fullName>
    </submittedName>
</protein>
<comment type="caution">
    <text evidence="1">The sequence shown here is derived from an EMBL/GenBank/DDBJ whole genome shotgun (WGS) entry which is preliminary data.</text>
</comment>
<evidence type="ECO:0000313" key="1">
    <source>
        <dbReference type="EMBL" id="MFC3050907.1"/>
    </source>
</evidence>